<name>A0A9N9H443_9GLOM</name>
<protein>
    <submittedName>
        <fullName evidence="3">25910_t:CDS:1</fullName>
    </submittedName>
</protein>
<evidence type="ECO:0000313" key="4">
    <source>
        <dbReference type="Proteomes" id="UP000789405"/>
    </source>
</evidence>
<dbReference type="AlphaFoldDB" id="A0A9N9H443"/>
<dbReference type="OrthoDB" id="2441280at2759"/>
<reference evidence="3" key="1">
    <citation type="submission" date="2021-06" db="EMBL/GenBank/DDBJ databases">
        <authorList>
            <person name="Kallberg Y."/>
            <person name="Tangrot J."/>
            <person name="Rosling A."/>
        </authorList>
    </citation>
    <scope>NUCLEOTIDE SEQUENCE</scope>
    <source>
        <strain evidence="3">MA453B</strain>
    </source>
</reference>
<organism evidence="3 4">
    <name type="scientific">Dentiscutata erythropus</name>
    <dbReference type="NCBI Taxonomy" id="1348616"/>
    <lineage>
        <taxon>Eukaryota</taxon>
        <taxon>Fungi</taxon>
        <taxon>Fungi incertae sedis</taxon>
        <taxon>Mucoromycota</taxon>
        <taxon>Glomeromycotina</taxon>
        <taxon>Glomeromycetes</taxon>
        <taxon>Diversisporales</taxon>
        <taxon>Gigasporaceae</taxon>
        <taxon>Dentiscutata</taxon>
    </lineage>
</organism>
<evidence type="ECO:0000256" key="1">
    <source>
        <dbReference type="SAM" id="Coils"/>
    </source>
</evidence>
<proteinExistence type="predicted"/>
<evidence type="ECO:0000256" key="2">
    <source>
        <dbReference type="SAM" id="MobiDB-lite"/>
    </source>
</evidence>
<feature type="region of interest" description="Disordered" evidence="2">
    <location>
        <begin position="27"/>
        <end position="51"/>
    </location>
</feature>
<keyword evidence="4" id="KW-1185">Reference proteome</keyword>
<accession>A0A9N9H443</accession>
<gene>
    <name evidence="3" type="ORF">DERYTH_LOCUS10405</name>
</gene>
<keyword evidence="1" id="KW-0175">Coiled coil</keyword>
<feature type="compositionally biased region" description="Low complexity" evidence="2">
    <location>
        <begin position="32"/>
        <end position="51"/>
    </location>
</feature>
<dbReference type="EMBL" id="CAJVPY010006051">
    <property type="protein sequence ID" value="CAG8655287.1"/>
    <property type="molecule type" value="Genomic_DNA"/>
</dbReference>
<comment type="caution">
    <text evidence="3">The sequence shown here is derived from an EMBL/GenBank/DDBJ whole genome shotgun (WGS) entry which is preliminary data.</text>
</comment>
<sequence>MASSEISLINKQAIFQLHGCMTVSTTSRQLFPPSSNQPHNQQLQSSSSSSSFKPIYHNAIAQKQAFNEIERLKKELDELNSIASIITNL</sequence>
<dbReference type="Proteomes" id="UP000789405">
    <property type="component" value="Unassembled WGS sequence"/>
</dbReference>
<evidence type="ECO:0000313" key="3">
    <source>
        <dbReference type="EMBL" id="CAG8655287.1"/>
    </source>
</evidence>
<feature type="coiled-coil region" evidence="1">
    <location>
        <begin position="62"/>
        <end position="89"/>
    </location>
</feature>